<protein>
    <submittedName>
        <fullName evidence="1">Uncharacterized protein</fullName>
    </submittedName>
</protein>
<dbReference type="EMBL" id="KZ819323">
    <property type="protein sequence ID" value="PWN22542.1"/>
    <property type="molecule type" value="Genomic_DNA"/>
</dbReference>
<keyword evidence="2" id="KW-1185">Reference proteome</keyword>
<dbReference type="Proteomes" id="UP000245942">
    <property type="component" value="Unassembled WGS sequence"/>
</dbReference>
<dbReference type="GeneID" id="37011066"/>
<evidence type="ECO:0000313" key="2">
    <source>
        <dbReference type="Proteomes" id="UP000245942"/>
    </source>
</evidence>
<evidence type="ECO:0000313" key="1">
    <source>
        <dbReference type="EMBL" id="PWN22542.1"/>
    </source>
</evidence>
<dbReference type="RefSeq" id="XP_025349702.1">
    <property type="nucleotide sequence ID" value="XM_025489332.1"/>
</dbReference>
<proteinExistence type="predicted"/>
<accession>A0A316UBK5</accession>
<reference evidence="1 2" key="1">
    <citation type="journal article" date="2018" name="Mol. Biol. Evol.">
        <title>Broad Genomic Sampling Reveals a Smut Pathogenic Ancestry of the Fungal Clade Ustilaginomycotina.</title>
        <authorList>
            <person name="Kijpornyongpan T."/>
            <person name="Mondo S.J."/>
            <person name="Barry K."/>
            <person name="Sandor L."/>
            <person name="Lee J."/>
            <person name="Lipzen A."/>
            <person name="Pangilinan J."/>
            <person name="LaButti K."/>
            <person name="Hainaut M."/>
            <person name="Henrissat B."/>
            <person name="Grigoriev I.V."/>
            <person name="Spatafora J.W."/>
            <person name="Aime M.C."/>
        </authorList>
    </citation>
    <scope>NUCLEOTIDE SEQUENCE [LARGE SCALE GENOMIC DNA]</scope>
    <source>
        <strain evidence="1 2">MCA 4718</strain>
    </source>
</reference>
<name>A0A316UBK5_9BASI</name>
<dbReference type="AlphaFoldDB" id="A0A316UBK5"/>
<organism evidence="1 2">
    <name type="scientific">Pseudomicrostroma glucosiphilum</name>
    <dbReference type="NCBI Taxonomy" id="1684307"/>
    <lineage>
        <taxon>Eukaryota</taxon>
        <taxon>Fungi</taxon>
        <taxon>Dikarya</taxon>
        <taxon>Basidiomycota</taxon>
        <taxon>Ustilaginomycotina</taxon>
        <taxon>Exobasidiomycetes</taxon>
        <taxon>Microstromatales</taxon>
        <taxon>Microstromatales incertae sedis</taxon>
        <taxon>Pseudomicrostroma</taxon>
    </lineage>
</organism>
<sequence>MIRATVAAGGRGQLVTMTRLTLRLEMGLGATMEQHIVTSSSLPPALRARQGNNRCSRGQIRTQGALLRRCLPATAFGSFQQTQKFSASATVGRSKQRQSGETQGDKVTISPALLLHLQARLEKWHLSSSGRSSRTSRGYDMSAEERQEHLDLAQMELKWMMDQVYASVSATASTSTSQGQIRSQEDELSLRRALGGHLKDMVRRRVVDHEPLAYILG</sequence>
<gene>
    <name evidence="1" type="ORF">BCV69DRAFT_147000</name>
</gene>